<keyword evidence="6" id="KW-1185">Reference proteome</keyword>
<proteinExistence type="predicted"/>
<reference evidence="5 6" key="1">
    <citation type="submission" date="2014-04" db="EMBL/GenBank/DDBJ databases">
        <authorList>
            <consortium name="DOE Joint Genome Institute"/>
            <person name="Kuo A."/>
            <person name="Kohler A."/>
            <person name="Nagy L.G."/>
            <person name="Floudas D."/>
            <person name="Copeland A."/>
            <person name="Barry K.W."/>
            <person name="Cichocki N."/>
            <person name="Veneault-Fourrey C."/>
            <person name="LaButti K."/>
            <person name="Lindquist E.A."/>
            <person name="Lipzen A."/>
            <person name="Lundell T."/>
            <person name="Morin E."/>
            <person name="Murat C."/>
            <person name="Sun H."/>
            <person name="Tunlid A."/>
            <person name="Henrissat B."/>
            <person name="Grigoriev I.V."/>
            <person name="Hibbett D.S."/>
            <person name="Martin F."/>
            <person name="Nordberg H.P."/>
            <person name="Cantor M.N."/>
            <person name="Hua S.X."/>
        </authorList>
    </citation>
    <scope>NUCLEOTIDE SEQUENCE [LARGE SCALE GENOMIC DNA]</scope>
    <source>
        <strain evidence="5 6">LaAM-08-1</strain>
    </source>
</reference>
<dbReference type="AlphaFoldDB" id="A0A0C9XBT0"/>
<dbReference type="InterPro" id="IPR017871">
    <property type="entry name" value="ABC_transporter-like_CS"/>
</dbReference>
<dbReference type="PANTHER" id="PTHR24221">
    <property type="entry name" value="ATP-BINDING CASSETTE SUB-FAMILY B"/>
    <property type="match status" value="1"/>
</dbReference>
<dbReference type="HOGENOM" id="CLU_000604_63_0_1"/>
<dbReference type="Gene3D" id="3.40.50.300">
    <property type="entry name" value="P-loop containing nucleotide triphosphate hydrolases"/>
    <property type="match status" value="1"/>
</dbReference>
<dbReference type="STRING" id="1095629.A0A0C9XBT0"/>
<keyword evidence="3" id="KW-0812">Transmembrane</keyword>
<dbReference type="SUPFAM" id="SSF52540">
    <property type="entry name" value="P-loop containing nucleoside triphosphate hydrolases"/>
    <property type="match status" value="1"/>
</dbReference>
<evidence type="ECO:0000259" key="4">
    <source>
        <dbReference type="PROSITE" id="PS50893"/>
    </source>
</evidence>
<protein>
    <recommendedName>
        <fullName evidence="4">ABC transporter domain-containing protein</fullName>
    </recommendedName>
</protein>
<keyword evidence="3" id="KW-0472">Membrane</keyword>
<dbReference type="InterPro" id="IPR003439">
    <property type="entry name" value="ABC_transporter-like_ATP-bd"/>
</dbReference>
<dbReference type="GO" id="GO:0016887">
    <property type="term" value="F:ATP hydrolysis activity"/>
    <property type="evidence" value="ECO:0007669"/>
    <property type="project" value="InterPro"/>
</dbReference>
<dbReference type="PROSITE" id="PS50893">
    <property type="entry name" value="ABC_TRANSPORTER_2"/>
    <property type="match status" value="1"/>
</dbReference>
<dbReference type="InterPro" id="IPR027417">
    <property type="entry name" value="P-loop_NTPase"/>
</dbReference>
<dbReference type="SMART" id="SM00382">
    <property type="entry name" value="AAA"/>
    <property type="match status" value="1"/>
</dbReference>
<reference evidence="6" key="2">
    <citation type="submission" date="2015-01" db="EMBL/GenBank/DDBJ databases">
        <title>Evolutionary Origins and Diversification of the Mycorrhizal Mutualists.</title>
        <authorList>
            <consortium name="DOE Joint Genome Institute"/>
            <consortium name="Mycorrhizal Genomics Consortium"/>
            <person name="Kohler A."/>
            <person name="Kuo A."/>
            <person name="Nagy L.G."/>
            <person name="Floudas D."/>
            <person name="Copeland A."/>
            <person name="Barry K.W."/>
            <person name="Cichocki N."/>
            <person name="Veneault-Fourrey C."/>
            <person name="LaButti K."/>
            <person name="Lindquist E.A."/>
            <person name="Lipzen A."/>
            <person name="Lundell T."/>
            <person name="Morin E."/>
            <person name="Murat C."/>
            <person name="Riley R."/>
            <person name="Ohm R."/>
            <person name="Sun H."/>
            <person name="Tunlid A."/>
            <person name="Henrissat B."/>
            <person name="Grigoriev I.V."/>
            <person name="Hibbett D.S."/>
            <person name="Martin F."/>
        </authorList>
    </citation>
    <scope>NUCLEOTIDE SEQUENCE [LARGE SCALE GENOMIC DNA]</scope>
    <source>
        <strain evidence="6">LaAM-08-1</strain>
    </source>
</reference>
<keyword evidence="3" id="KW-1133">Transmembrane helix</keyword>
<dbReference type="GO" id="GO:0034040">
    <property type="term" value="F:ATPase-coupled lipid transmembrane transporter activity"/>
    <property type="evidence" value="ECO:0007669"/>
    <property type="project" value="TreeGrafter"/>
</dbReference>
<dbReference type="EMBL" id="KN838594">
    <property type="protein sequence ID" value="KIK02331.1"/>
    <property type="molecule type" value="Genomic_DNA"/>
</dbReference>
<dbReference type="Proteomes" id="UP000054477">
    <property type="component" value="Unassembled WGS sequence"/>
</dbReference>
<keyword evidence="2" id="KW-0067">ATP-binding</keyword>
<evidence type="ECO:0000256" key="3">
    <source>
        <dbReference type="SAM" id="Phobius"/>
    </source>
</evidence>
<dbReference type="InterPro" id="IPR039421">
    <property type="entry name" value="Type_1_exporter"/>
</dbReference>
<evidence type="ECO:0000256" key="1">
    <source>
        <dbReference type="ARBA" id="ARBA00022741"/>
    </source>
</evidence>
<dbReference type="PANTHER" id="PTHR24221:SF646">
    <property type="entry name" value="HAEMOLYSIN SECRETION ATP-BINDING PROTEIN"/>
    <property type="match status" value="1"/>
</dbReference>
<name>A0A0C9XBT0_9AGAR</name>
<evidence type="ECO:0000313" key="6">
    <source>
        <dbReference type="Proteomes" id="UP000054477"/>
    </source>
</evidence>
<evidence type="ECO:0000313" key="5">
    <source>
        <dbReference type="EMBL" id="KIK02331.1"/>
    </source>
</evidence>
<dbReference type="InterPro" id="IPR003593">
    <property type="entry name" value="AAA+_ATPase"/>
</dbReference>
<organism evidence="5 6">
    <name type="scientific">Laccaria amethystina LaAM-08-1</name>
    <dbReference type="NCBI Taxonomy" id="1095629"/>
    <lineage>
        <taxon>Eukaryota</taxon>
        <taxon>Fungi</taxon>
        <taxon>Dikarya</taxon>
        <taxon>Basidiomycota</taxon>
        <taxon>Agaricomycotina</taxon>
        <taxon>Agaricomycetes</taxon>
        <taxon>Agaricomycetidae</taxon>
        <taxon>Agaricales</taxon>
        <taxon>Agaricineae</taxon>
        <taxon>Hydnangiaceae</taxon>
        <taxon>Laccaria</taxon>
    </lineage>
</organism>
<evidence type="ECO:0000256" key="2">
    <source>
        <dbReference type="ARBA" id="ARBA00022840"/>
    </source>
</evidence>
<dbReference type="PROSITE" id="PS00211">
    <property type="entry name" value="ABC_TRANSPORTER_1"/>
    <property type="match status" value="1"/>
</dbReference>
<sequence>MIKDILSIPSCSFYLSAYLCVELFSSLLPAISLWFSGQLLSIVQAAVETRSIDSHLLIRVAAGRFLCQAATRISRHVKSRLAHPLNSRIKQYYSVHTFRAMARLDAPTFDDPAVQRQLEDSLSPNSRSTIAWDAVTTALHILATLIQLTSQLSVLISVLRHQRDGPLLALLSFAHSLYEWFSSTSPFVKPGVWAATTKDQDYIKSEGLKRTVIDPAHRNEIVAGGMSDHLTHTYKAAMDAVADRAGDFFEAATIHRMYGRLSISSFLSDPLHQLPQIVFTLRAVQHPASIPLSLASLTLITQTTQSFTLTLFNFFDGTSSIADKLSSIRKLYEVGNIPNQVLDGTLPFPEDQSSLLQGLSIQFIDVSFKYPGSESYALRHVSFKIEKGQLCVIVGANGSGKSTVLKLATRLYDPCEGTILIDGLDIRTLKLSDLRRAISVLFQDYTHFPLSIKDNIGIGNPAHASDLEKIRKAARLGGAEDFIERLPDGFDTYLERPVKDHYSNLPGRTVDYSELRDVAGMSTGESKGLSGGQMQRIALSRTFMRSLVSEPNVGLLLFDEPSASLDPTAEHDLFERLRQLRGNKTMVFSSHRFGNLTRHADQILYMNDSVIVEEGTHDQLVKQNGEYARIWMLQARAFL</sequence>
<gene>
    <name evidence="5" type="ORF">K443DRAFT_658075</name>
</gene>
<feature type="domain" description="ABC transporter" evidence="4">
    <location>
        <begin position="361"/>
        <end position="633"/>
    </location>
</feature>
<dbReference type="OrthoDB" id="6500128at2759"/>
<dbReference type="Pfam" id="PF00005">
    <property type="entry name" value="ABC_tran"/>
    <property type="match status" value="1"/>
</dbReference>
<keyword evidence="1" id="KW-0547">Nucleotide-binding</keyword>
<dbReference type="GO" id="GO:0005524">
    <property type="term" value="F:ATP binding"/>
    <property type="evidence" value="ECO:0007669"/>
    <property type="project" value="UniProtKB-KW"/>
</dbReference>
<accession>A0A0C9XBT0</accession>
<feature type="transmembrane region" description="Helical" evidence="3">
    <location>
        <begin position="12"/>
        <end position="35"/>
    </location>
</feature>